<dbReference type="Proteomes" id="UP000593573">
    <property type="component" value="Unassembled WGS sequence"/>
</dbReference>
<reference evidence="2 3" key="1">
    <citation type="journal article" date="2019" name="Genome Biol. Evol.">
        <title>Insights into the evolution of the New World diploid cottons (Gossypium, subgenus Houzingenia) based on genome sequencing.</title>
        <authorList>
            <person name="Grover C.E."/>
            <person name="Arick M.A. 2nd"/>
            <person name="Thrash A."/>
            <person name="Conover J.L."/>
            <person name="Sanders W.S."/>
            <person name="Peterson D.G."/>
            <person name="Frelichowski J.E."/>
            <person name="Scheffler J.A."/>
            <person name="Scheffler B.E."/>
            <person name="Wendel J.F."/>
        </authorList>
    </citation>
    <scope>NUCLEOTIDE SEQUENCE [LARGE SCALE GENOMIC DNA]</scope>
    <source>
        <strain evidence="2">57</strain>
        <tissue evidence="2">Leaf</tissue>
    </source>
</reference>
<keyword evidence="3" id="KW-1185">Reference proteome</keyword>
<feature type="coiled-coil region" evidence="1">
    <location>
        <begin position="27"/>
        <end position="126"/>
    </location>
</feature>
<proteinExistence type="predicted"/>
<protein>
    <submittedName>
        <fullName evidence="2">Uncharacterized protein</fullName>
    </submittedName>
</protein>
<dbReference type="EMBL" id="JABFAB010000008">
    <property type="protein sequence ID" value="MBA0656016.1"/>
    <property type="molecule type" value="Genomic_DNA"/>
</dbReference>
<name>A0A7J8UZQ0_9ROSI</name>
<evidence type="ECO:0000313" key="2">
    <source>
        <dbReference type="EMBL" id="MBA0656016.1"/>
    </source>
</evidence>
<evidence type="ECO:0000256" key="1">
    <source>
        <dbReference type="SAM" id="Coils"/>
    </source>
</evidence>
<sequence>MSSQENTWPIEEHLQVILSELKIKLKAEKMRKGKNKAEEDLDNLKLDYKKLHLLMRTVGLDAGVRENALERDLLESKNEKVGLRARVAELERSLHQYCSCNSTIELKASLNKIEELKGKIEELETA</sequence>
<feature type="non-terminal residue" evidence="2">
    <location>
        <position position="1"/>
    </location>
</feature>
<gene>
    <name evidence="2" type="ORF">Goklo_008419</name>
</gene>
<keyword evidence="1" id="KW-0175">Coiled coil</keyword>
<dbReference type="AlphaFoldDB" id="A0A7J8UZQ0"/>
<accession>A0A7J8UZQ0</accession>
<comment type="caution">
    <text evidence="2">The sequence shown here is derived from an EMBL/GenBank/DDBJ whole genome shotgun (WGS) entry which is preliminary data.</text>
</comment>
<evidence type="ECO:0000313" key="3">
    <source>
        <dbReference type="Proteomes" id="UP000593573"/>
    </source>
</evidence>
<organism evidence="2 3">
    <name type="scientific">Gossypium klotzschianum</name>
    <dbReference type="NCBI Taxonomy" id="34286"/>
    <lineage>
        <taxon>Eukaryota</taxon>
        <taxon>Viridiplantae</taxon>
        <taxon>Streptophyta</taxon>
        <taxon>Embryophyta</taxon>
        <taxon>Tracheophyta</taxon>
        <taxon>Spermatophyta</taxon>
        <taxon>Magnoliopsida</taxon>
        <taxon>eudicotyledons</taxon>
        <taxon>Gunneridae</taxon>
        <taxon>Pentapetalae</taxon>
        <taxon>rosids</taxon>
        <taxon>malvids</taxon>
        <taxon>Malvales</taxon>
        <taxon>Malvaceae</taxon>
        <taxon>Malvoideae</taxon>
        <taxon>Gossypium</taxon>
    </lineage>
</organism>